<evidence type="ECO:0000256" key="4">
    <source>
        <dbReference type="ARBA" id="ARBA00022807"/>
    </source>
</evidence>
<evidence type="ECO:0000259" key="5">
    <source>
        <dbReference type="PROSITE" id="PS51935"/>
    </source>
</evidence>
<evidence type="ECO:0000256" key="1">
    <source>
        <dbReference type="ARBA" id="ARBA00007074"/>
    </source>
</evidence>
<dbReference type="PANTHER" id="PTHR47053:SF1">
    <property type="entry name" value="MUREIN DD-ENDOPEPTIDASE MEPH-RELATED"/>
    <property type="match status" value="1"/>
</dbReference>
<protein>
    <submittedName>
        <fullName evidence="6">Murein DD-endopeptidase MepH</fullName>
        <ecNumber evidence="6">3.4.-.-</ecNumber>
    </submittedName>
</protein>
<dbReference type="PANTHER" id="PTHR47053">
    <property type="entry name" value="MUREIN DD-ENDOPEPTIDASE MEPH-RELATED"/>
    <property type="match status" value="1"/>
</dbReference>
<dbReference type="PROSITE" id="PS51935">
    <property type="entry name" value="NLPC_P60"/>
    <property type="match status" value="1"/>
</dbReference>
<dbReference type="GO" id="GO:0008234">
    <property type="term" value="F:cysteine-type peptidase activity"/>
    <property type="evidence" value="ECO:0007669"/>
    <property type="project" value="UniProtKB-KW"/>
</dbReference>
<feature type="domain" description="NlpC/P60" evidence="5">
    <location>
        <begin position="118"/>
        <end position="245"/>
    </location>
</feature>
<gene>
    <name evidence="6" type="primary">mepH</name>
    <name evidence="6" type="ORF">KSP9073_00966</name>
</gene>
<dbReference type="SUPFAM" id="SSF54001">
    <property type="entry name" value="Cysteine proteinases"/>
    <property type="match status" value="1"/>
</dbReference>
<dbReference type="Gene3D" id="3.90.1720.10">
    <property type="entry name" value="endopeptidase domain like (from Nostoc punctiforme)"/>
    <property type="match status" value="1"/>
</dbReference>
<proteinExistence type="inferred from homology"/>
<name>A0A2R8CJN0_9GAMM</name>
<dbReference type="InterPro" id="IPR038765">
    <property type="entry name" value="Papain-like_cys_pep_sf"/>
</dbReference>
<keyword evidence="4" id="KW-0788">Thiol protease</keyword>
<dbReference type="RefSeq" id="WP_207771406.1">
    <property type="nucleotide sequence ID" value="NZ_ONZI01000001.1"/>
</dbReference>
<dbReference type="Proteomes" id="UP000244934">
    <property type="component" value="Unassembled WGS sequence"/>
</dbReference>
<dbReference type="EMBL" id="ONZI01000001">
    <property type="protein sequence ID" value="SPJ32964.1"/>
    <property type="molecule type" value="Genomic_DNA"/>
</dbReference>
<dbReference type="Pfam" id="PF00877">
    <property type="entry name" value="NLPC_P60"/>
    <property type="match status" value="1"/>
</dbReference>
<dbReference type="EC" id="3.4.-.-" evidence="6"/>
<evidence type="ECO:0000256" key="2">
    <source>
        <dbReference type="ARBA" id="ARBA00022670"/>
    </source>
</evidence>
<organism evidence="6 7">
    <name type="scientific">Kushneria phyllosphaerae</name>
    <dbReference type="NCBI Taxonomy" id="2100822"/>
    <lineage>
        <taxon>Bacteria</taxon>
        <taxon>Pseudomonadati</taxon>
        <taxon>Pseudomonadota</taxon>
        <taxon>Gammaproteobacteria</taxon>
        <taxon>Oceanospirillales</taxon>
        <taxon>Halomonadaceae</taxon>
        <taxon>Kushneria</taxon>
    </lineage>
</organism>
<dbReference type="AlphaFoldDB" id="A0A2R8CJN0"/>
<dbReference type="GO" id="GO:0006508">
    <property type="term" value="P:proteolysis"/>
    <property type="evidence" value="ECO:0007669"/>
    <property type="project" value="UniProtKB-KW"/>
</dbReference>
<keyword evidence="3 6" id="KW-0378">Hydrolase</keyword>
<sequence>MPHPDFSRRAARQGALGLLLILLLSPCLPGAVEPAQARQLLQPEHGTASELRAKRKREQARARQLGLSETQLKKAAAQGRSIAPNRSTQAIAAGVDNFNYKKYAFNEEIDRPGEMAMARAMARAMDTVMDQVGRPYLWGGTTPQAGFDCSGLIYYAFRDLLSGDLPRTANGMYHWSKSTPVTMDSLKRGDLVFFRIKAASAADHVGVYLGDGQFVQAPRTGENIRVSSLSGDYWQRHFLGARRLLTGDTVRQLASR</sequence>
<evidence type="ECO:0000313" key="6">
    <source>
        <dbReference type="EMBL" id="SPJ32964.1"/>
    </source>
</evidence>
<dbReference type="InterPro" id="IPR000064">
    <property type="entry name" value="NLP_P60_dom"/>
</dbReference>
<dbReference type="InterPro" id="IPR051202">
    <property type="entry name" value="Peptidase_C40"/>
</dbReference>
<evidence type="ECO:0000256" key="3">
    <source>
        <dbReference type="ARBA" id="ARBA00022801"/>
    </source>
</evidence>
<evidence type="ECO:0000313" key="7">
    <source>
        <dbReference type="Proteomes" id="UP000244934"/>
    </source>
</evidence>
<accession>A0A2R8CJN0</accession>
<keyword evidence="7" id="KW-1185">Reference proteome</keyword>
<reference evidence="7" key="1">
    <citation type="submission" date="2018-03" db="EMBL/GenBank/DDBJ databases">
        <authorList>
            <person name="Navarro De La Torre S."/>
        </authorList>
    </citation>
    <scope>NUCLEOTIDE SEQUENCE [LARGE SCALE GENOMIC DNA]</scope>
    <source>
        <strain evidence="7">EAod3</strain>
    </source>
</reference>
<keyword evidence="2" id="KW-0645">Protease</keyword>
<comment type="similarity">
    <text evidence="1">Belongs to the peptidase C40 family.</text>
</comment>